<feature type="transmembrane region" description="Helical" evidence="1">
    <location>
        <begin position="98"/>
        <end position="119"/>
    </location>
</feature>
<keyword evidence="3" id="KW-1185">Reference proteome</keyword>
<evidence type="ECO:0000256" key="1">
    <source>
        <dbReference type="SAM" id="Phobius"/>
    </source>
</evidence>
<reference evidence="2 3" key="1">
    <citation type="submission" date="2015-09" db="EMBL/GenBank/DDBJ databases">
        <title>Draft genome of the parasitic nematode Teladorsagia circumcincta isolate WARC Sus (inbred).</title>
        <authorList>
            <person name="Mitreva M."/>
        </authorList>
    </citation>
    <scope>NUCLEOTIDE SEQUENCE [LARGE SCALE GENOMIC DNA]</scope>
    <source>
        <strain evidence="2 3">S</strain>
    </source>
</reference>
<gene>
    <name evidence="2" type="ORF">TELCIR_01052</name>
</gene>
<protein>
    <submittedName>
        <fullName evidence="2">Uncharacterized protein</fullName>
    </submittedName>
</protein>
<dbReference type="EMBL" id="KZ345026">
    <property type="protein sequence ID" value="PIO76860.1"/>
    <property type="molecule type" value="Genomic_DNA"/>
</dbReference>
<evidence type="ECO:0000313" key="3">
    <source>
        <dbReference type="Proteomes" id="UP000230423"/>
    </source>
</evidence>
<dbReference type="Pfam" id="PF10317">
    <property type="entry name" value="7TM_GPCR_Srd"/>
    <property type="match status" value="1"/>
</dbReference>
<dbReference type="InterPro" id="IPR019421">
    <property type="entry name" value="7TM_GPCR_serpentine_rcpt_Srd"/>
</dbReference>
<keyword evidence="1" id="KW-0812">Transmembrane</keyword>
<sequence>MVFVDLNPLVVSGYYVIFVLVAVSMNILIIYLIKNRVLWSISSSALLPVGPCRLFGPMTCFVTSNVINALTVYVELLIVYTMFCRYRMLQSQEMRTETFAIGFVTTAILPRTLLVFFVFKLATVGINVT</sequence>
<proteinExistence type="predicted"/>
<feature type="transmembrane region" description="Helical" evidence="1">
    <location>
        <begin position="70"/>
        <end position="86"/>
    </location>
</feature>
<dbReference type="OrthoDB" id="5785156at2759"/>
<evidence type="ECO:0000313" key="2">
    <source>
        <dbReference type="EMBL" id="PIO76860.1"/>
    </source>
</evidence>
<keyword evidence="1" id="KW-1133">Transmembrane helix</keyword>
<dbReference type="Proteomes" id="UP000230423">
    <property type="component" value="Unassembled WGS sequence"/>
</dbReference>
<keyword evidence="1" id="KW-0472">Membrane</keyword>
<feature type="transmembrane region" description="Helical" evidence="1">
    <location>
        <begin position="12"/>
        <end position="33"/>
    </location>
</feature>
<organism evidence="2 3">
    <name type="scientific">Teladorsagia circumcincta</name>
    <name type="common">Brown stomach worm</name>
    <name type="synonym">Ostertagia circumcincta</name>
    <dbReference type="NCBI Taxonomy" id="45464"/>
    <lineage>
        <taxon>Eukaryota</taxon>
        <taxon>Metazoa</taxon>
        <taxon>Ecdysozoa</taxon>
        <taxon>Nematoda</taxon>
        <taxon>Chromadorea</taxon>
        <taxon>Rhabditida</taxon>
        <taxon>Rhabditina</taxon>
        <taxon>Rhabditomorpha</taxon>
        <taxon>Strongyloidea</taxon>
        <taxon>Trichostrongylidae</taxon>
        <taxon>Teladorsagia</taxon>
    </lineage>
</organism>
<dbReference type="AlphaFoldDB" id="A0A2G9V543"/>
<name>A0A2G9V543_TELCI</name>
<accession>A0A2G9V543</accession>